<evidence type="ECO:0000259" key="6">
    <source>
        <dbReference type="PROSITE" id="PS50157"/>
    </source>
</evidence>
<organism evidence="7 8">
    <name type="scientific">Nesidiocoris tenuis</name>
    <dbReference type="NCBI Taxonomy" id="355587"/>
    <lineage>
        <taxon>Eukaryota</taxon>
        <taxon>Metazoa</taxon>
        <taxon>Ecdysozoa</taxon>
        <taxon>Arthropoda</taxon>
        <taxon>Hexapoda</taxon>
        <taxon>Insecta</taxon>
        <taxon>Pterygota</taxon>
        <taxon>Neoptera</taxon>
        <taxon>Paraneoptera</taxon>
        <taxon>Hemiptera</taxon>
        <taxon>Heteroptera</taxon>
        <taxon>Panheteroptera</taxon>
        <taxon>Cimicomorpha</taxon>
        <taxon>Miridae</taxon>
        <taxon>Dicyphina</taxon>
        <taxon>Nesidiocoris</taxon>
    </lineage>
</organism>
<feature type="region of interest" description="Disordered" evidence="5">
    <location>
        <begin position="351"/>
        <end position="400"/>
    </location>
</feature>
<dbReference type="SMART" id="SM00355">
    <property type="entry name" value="ZnF_C2H2"/>
    <property type="match status" value="2"/>
</dbReference>
<feature type="domain" description="C2H2-type" evidence="6">
    <location>
        <begin position="1514"/>
        <end position="1542"/>
    </location>
</feature>
<dbReference type="GO" id="GO:0005829">
    <property type="term" value="C:cytosol"/>
    <property type="evidence" value="ECO:0007669"/>
    <property type="project" value="TreeGrafter"/>
</dbReference>
<keyword evidence="8" id="KW-1185">Reference proteome</keyword>
<dbReference type="GO" id="GO:0008270">
    <property type="term" value="F:zinc ion binding"/>
    <property type="evidence" value="ECO:0007669"/>
    <property type="project" value="UniProtKB-KW"/>
</dbReference>
<dbReference type="InterPro" id="IPR029044">
    <property type="entry name" value="Nucleotide-diphossugar_trans"/>
</dbReference>
<dbReference type="Proteomes" id="UP000479000">
    <property type="component" value="Unassembled WGS sequence"/>
</dbReference>
<evidence type="ECO:0000256" key="5">
    <source>
        <dbReference type="SAM" id="MobiDB-lite"/>
    </source>
</evidence>
<dbReference type="Pfam" id="PF01128">
    <property type="entry name" value="IspD"/>
    <property type="match status" value="1"/>
</dbReference>
<feature type="region of interest" description="Disordered" evidence="5">
    <location>
        <begin position="449"/>
        <end position="503"/>
    </location>
</feature>
<proteinExistence type="inferred from homology"/>
<dbReference type="SUPFAM" id="SSF53448">
    <property type="entry name" value="Nucleotide-diphospho-sugar transferases"/>
    <property type="match status" value="1"/>
</dbReference>
<dbReference type="PANTHER" id="PTHR43015:SF1">
    <property type="entry name" value="D-RIBITOL-5-PHOSPHATE CYTIDYLYLTRANSFERASE"/>
    <property type="match status" value="1"/>
</dbReference>
<dbReference type="PANTHER" id="PTHR43015">
    <property type="entry name" value="D-RIBITOL-5-PHOSPHATE CYTIDYLYLTRANSFERASE"/>
    <property type="match status" value="1"/>
</dbReference>
<keyword evidence="2" id="KW-0808">Transferase</keyword>
<keyword evidence="3" id="KW-0548">Nucleotidyltransferase</keyword>
<comment type="similarity">
    <text evidence="1">Belongs to the IspD/TarI cytidylyltransferase family. IspD subfamily.</text>
</comment>
<dbReference type="Gene3D" id="3.30.160.60">
    <property type="entry name" value="Classic Zinc Finger"/>
    <property type="match status" value="1"/>
</dbReference>
<protein>
    <recommendedName>
        <fullName evidence="6">C2H2-type domain-containing protein</fullName>
    </recommendedName>
</protein>
<dbReference type="InterPro" id="IPR034683">
    <property type="entry name" value="IspD/TarI"/>
</dbReference>
<evidence type="ECO:0000313" key="8">
    <source>
        <dbReference type="Proteomes" id="UP000479000"/>
    </source>
</evidence>
<gene>
    <name evidence="7" type="ORF">NTEN_LOCUS7938</name>
</gene>
<reference evidence="7 8" key="1">
    <citation type="submission" date="2020-02" db="EMBL/GenBank/DDBJ databases">
        <authorList>
            <person name="Ferguson B K."/>
        </authorList>
    </citation>
    <scope>NUCLEOTIDE SEQUENCE [LARGE SCALE GENOMIC DNA]</scope>
</reference>
<dbReference type="EMBL" id="CADCXU010011951">
    <property type="protein sequence ID" value="CAB0002151.1"/>
    <property type="molecule type" value="Genomic_DNA"/>
</dbReference>
<feature type="non-terminal residue" evidence="7">
    <location>
        <position position="1"/>
    </location>
</feature>
<evidence type="ECO:0000256" key="4">
    <source>
        <dbReference type="PROSITE-ProRule" id="PRU00042"/>
    </source>
</evidence>
<dbReference type="GO" id="GO:0047349">
    <property type="term" value="F:D-ribitol-5-phosphate cytidylyltransferase activity"/>
    <property type="evidence" value="ECO:0007669"/>
    <property type="project" value="TreeGrafter"/>
</dbReference>
<name>A0A6H5GJP8_9HEMI</name>
<evidence type="ECO:0000256" key="1">
    <source>
        <dbReference type="ARBA" id="ARBA00009789"/>
    </source>
</evidence>
<feature type="compositionally biased region" description="Low complexity" evidence="5">
    <location>
        <begin position="467"/>
        <end position="480"/>
    </location>
</feature>
<dbReference type="PROSITE" id="PS50157">
    <property type="entry name" value="ZINC_FINGER_C2H2_2"/>
    <property type="match status" value="1"/>
</dbReference>
<evidence type="ECO:0000256" key="2">
    <source>
        <dbReference type="ARBA" id="ARBA00022679"/>
    </source>
</evidence>
<keyword evidence="4" id="KW-0862">Zinc</keyword>
<feature type="region of interest" description="Disordered" evidence="5">
    <location>
        <begin position="282"/>
        <end position="314"/>
    </location>
</feature>
<accession>A0A6H5GJP8</accession>
<evidence type="ECO:0000256" key="3">
    <source>
        <dbReference type="ARBA" id="ARBA00022695"/>
    </source>
</evidence>
<dbReference type="PROSITE" id="PS00028">
    <property type="entry name" value="ZINC_FINGER_C2H2_1"/>
    <property type="match status" value="2"/>
</dbReference>
<sequence>QDFLVYVADHAQLSSTAATSKQSLAPPRSHYGLSNPSILHQQAVHQRNGAAHPFTNIPNNSQVLASGIHVGSSPGTSSYSPTVSSVLPISKGSGQGHSLPFVSNRTYENPNRIQAMATTETASVGTVLVRAEPAESTVRSDSTPPPSQQLVHRDGEMVVKQQLDTIMPPFGWKRILTNGIIFFDYIIPKGPVEQLRLPYQAYELKLAKAPSRVGPPAQELAGSPVVVPQGITVNRTPPWQQNKVPAPAGSAVQERVPPLHNHANLPASALWTLDSRKALTKVSRRRSEDVHNPADALRGPSSSEQQPSFMDDPSGYLARQTALLNSTISRQNVNSPLIEGLPLAGSISRYNAARPKSRQPDSSIERKKFEEPSSTDVDCSPDDRGPIQGATISTSNRRDPVEAVITAGGRSGGTESILTIVTTMASGHTASSNTITSVLAGRANTATVTTNNQIGLQKPPQVETPPSSSRTSSQGSAMAPSPAPAPLQDTNLDNHGKSGNGQQQHILVSNCGQLIVTNSSMLSPQQLHQQGNAQKIATSSPQATSQISVSSQVLNHQPTVLVNALPGPLLLQPNVAMVDGINTVQLPQIVGNVVQNQVVDDGAMLSPDSKRKLASVKRRKLSPTANNAAMLLSPPGTSNMAVQQQSQQQPLNTPMLQALTILPSKTNFPNTQQLITANMLQPLNLVQNFPIQQFIVPAGVSGMVMSDGTILQDAVQLNVLTPVQNSSVFGNGQNLIAPGMVIRTPSNESAGKVLQNNQFLSSPNQFVVNNTFSSQLSPLLSVSPTQGNRNQDYMPQNVVVQQQPNTSNTTVLQQNTTIVQQTTTVSNQQTQPSSTLNLNQNFILNEKQNFILAPDKQNFILGPNNEKIILNDNGQGSYVLGNVDKQNFLINNVDDKQNLMVDNFDKPGPARGVDAATHSLFVDRKNSVSTQTQNNQVLQIASSPGLVVATNSAVYNTSSSSCFSSGSPPDTTTLSPIDQEVTTSCFQQRTDSPLSADSAALPMVHCISSSSQQEDSSPFSLDSYSCKLMTNMIESRAYVMFLIVYFCLTAFRNDFVDCYGVSFHPFKTLIDNQKTRTARIETEKNSFSGYADDAEGNPGLWRENGTAPGIPRIGRQGSGHHTQSAVWDLNEYSYCIYEYAHLYYYLVEAFLALDYVKKIVLVADNVGRMSTCLLDAGLGEDDRILVTGGDTTRHRSIRKGLQELQKFRDEFDLKVAIVHDAVRPFVPKALVDELVAESAGAGAAGPVRPLVSTVVRPDADSFLEGSLKLFPTRVSEKTTDVCVISEKETDVLRLLVDSLTGRVSSLKTILGSPSEKAKENGKTYNTVVLLHHKEIQPDLHLLDFANLIDLDRRGLIVHIIDHASVDGLQSMSVYNLHRNSRKMAHHYEKLHKGVVVIHCVSSNEVQKIISIVSALTDGFVDTLSAQCVHDWCEGLFLHHRTVVGQSCYDCWLNEKAGPLANLELWSLRFRGSKIKRTQHHLLHKAVVTLYKQIETPPPSKKIRYNNAGEPQSVYYCHLCGIEYIVKFNLQKHLERQHTVQERAAVPPDLFKCNTCDALFYTQKAYENHNVYHRPDDLYVASEEQRLQTVTRVDQDFDIRRVLPPTEKFIPKFRRRRTPAYRTKLEVCNFHLKFLRLSFCVLRL</sequence>
<keyword evidence="4" id="KW-0863">Zinc-finger</keyword>
<dbReference type="GO" id="GO:0035269">
    <property type="term" value="P:protein O-linked glycosylation via mannose"/>
    <property type="evidence" value="ECO:0007669"/>
    <property type="project" value="TreeGrafter"/>
</dbReference>
<dbReference type="Gene3D" id="3.90.550.10">
    <property type="entry name" value="Spore Coat Polysaccharide Biosynthesis Protein SpsA, Chain A"/>
    <property type="match status" value="1"/>
</dbReference>
<dbReference type="OrthoDB" id="641149at2759"/>
<keyword evidence="4" id="KW-0479">Metal-binding</keyword>
<evidence type="ECO:0000313" key="7">
    <source>
        <dbReference type="EMBL" id="CAB0002151.1"/>
    </source>
</evidence>
<dbReference type="InterPro" id="IPR013087">
    <property type="entry name" value="Znf_C2H2_type"/>
</dbReference>